<evidence type="ECO:0000313" key="1">
    <source>
        <dbReference type="EMBL" id="RHD51041.1"/>
    </source>
</evidence>
<dbReference type="Gene3D" id="3.40.50.2300">
    <property type="match status" value="1"/>
</dbReference>
<evidence type="ECO:0000313" key="2">
    <source>
        <dbReference type="Proteomes" id="UP000284689"/>
    </source>
</evidence>
<dbReference type="InterPro" id="IPR029035">
    <property type="entry name" value="DHS-like_NAD/FAD-binding_dom"/>
</dbReference>
<comment type="caution">
    <text evidence="1">The sequence shown here is derived from an EMBL/GenBank/DDBJ whole genome shotgun (WGS) entry which is preliminary data.</text>
</comment>
<dbReference type="RefSeq" id="WP_025076639.1">
    <property type="nucleotide sequence ID" value="NZ_QSJD01000006.1"/>
</dbReference>
<dbReference type="SUPFAM" id="SSF52467">
    <property type="entry name" value="DHS-like NAD/FAD-binding domain"/>
    <property type="match status" value="1"/>
</dbReference>
<dbReference type="CDD" id="cd04659">
    <property type="entry name" value="Piwi_piwi-like_ProArk"/>
    <property type="match status" value="1"/>
</dbReference>
<protein>
    <submittedName>
        <fullName evidence="1">Uncharacterized protein</fullName>
    </submittedName>
</protein>
<dbReference type="InterPro" id="IPR012337">
    <property type="entry name" value="RNaseH-like_sf"/>
</dbReference>
<dbReference type="Gene3D" id="3.40.50.1220">
    <property type="entry name" value="TPP-binding domain"/>
    <property type="match status" value="1"/>
</dbReference>
<proteinExistence type="predicted"/>
<gene>
    <name evidence="1" type="ORF">DW794_05445</name>
</gene>
<sequence length="1055" mass="121707">MATNTYMLEYDAFIRSIKQNKNVSHAVLLGAGASISSQIQSAADCIWEWKRDIYSSNNPNTTLIVSNFRSEAVRRSIQAWLDAQGEYPLMGSSDEYSFYAEKAYPIEADRQKYFEQLAYNKAPYIGYKLLCMLNNAGIVKSVWTTNFDGLTERAAHQMNITPICITLDDPERIFRNENSHELLYIALHGDYKYSKLKNTNQELDTQNNIFKDALKRYFVDKNLIVMGYSGRDKSLMNALKEAFSQPGSGRLYWCGFGDDICSEVKDLIDIARVNNRIAYFISTDGFDKTILQLSRACFEDDIVKQEEIKKLIKSTIKKDETKTSFRIESPRDDKFVKSNLHPVAFPKDVYQFEIKTNGEHLWNNIDQIIGNNRDIVAVPFKGKVFAVSSIAKVKEIFGDYLKGDILKDPIGVDDIRKVSVFQRLMMKSILIGISKSANLETDGKWKLWKKTTSKKAVNGIEYFIADAVELSFFFGKDTKFAYLSIKPTIHIYTLSNEIIPKDIKLQFTKEKFDRLYNAQYDQALEDWNSLIFHNNSLRFTFPILTTSDMSFSISNNVAFSGIKVLNDKYKSYPISMEQKKIVFKGVEFLEPQLLFQNKNSDFKSRDFHPMRGLVNHYPFDYQNNGITNTFNVELGVLCPSKYSTRLYDFLMKLNTQHKAPEKSEYIIDYIGFNQIYNIPIEIPLINGEKWIDVKFSSSTSIKDGALNLARTICTKIEALHESYKADMTIVIFIPNEWQLYRHIEEDTWVFDLHDYIKAYSAQKRISTQFIEEDTLNDSLACQIYWWLSLSFYVKSLRTPWVLNTNDNETAYAGIGYSVKNNNGETSIVLGCSHIYDSHGQGLKYKLSRVQDCYIDNKRNPYLSYNEAYNFGISIRELFLHSMEYLPKRVVVHKRTEFKPDEINGIVDSLQIAGIENIDLISINFEREVKFMSTKSNYGKLQIDNFPIRRGTCVVVNDYEALLWTHGIVPSVKSDNRTFYLGGRSIPSPLIIKKHYGKSDINVIATEILGLTKMNWNSFDLYTKLPATIDSSNQIARIGNLLTRFEGKTYDYRFFI</sequence>
<accession>A0A414FNF7</accession>
<reference evidence="1 2" key="1">
    <citation type="submission" date="2018-08" db="EMBL/GenBank/DDBJ databases">
        <title>A genome reference for cultivated species of the human gut microbiota.</title>
        <authorList>
            <person name="Zou Y."/>
            <person name="Xue W."/>
            <person name="Luo G."/>
        </authorList>
    </citation>
    <scope>NUCLEOTIDE SEQUENCE [LARGE SCALE GENOMIC DNA]</scope>
    <source>
        <strain evidence="1 2">AM31-16AC</strain>
    </source>
</reference>
<dbReference type="GO" id="GO:0003676">
    <property type="term" value="F:nucleic acid binding"/>
    <property type="evidence" value="ECO:0007669"/>
    <property type="project" value="InterPro"/>
</dbReference>
<name>A0A414FNF7_9BACE</name>
<organism evidence="1 2">
    <name type="scientific">Bacteroides caccae</name>
    <dbReference type="NCBI Taxonomy" id="47678"/>
    <lineage>
        <taxon>Bacteria</taxon>
        <taxon>Pseudomonadati</taxon>
        <taxon>Bacteroidota</taxon>
        <taxon>Bacteroidia</taxon>
        <taxon>Bacteroidales</taxon>
        <taxon>Bacteroidaceae</taxon>
        <taxon>Bacteroides</taxon>
    </lineage>
</organism>
<dbReference type="SUPFAM" id="SSF53098">
    <property type="entry name" value="Ribonuclease H-like"/>
    <property type="match status" value="1"/>
</dbReference>
<dbReference type="AlphaFoldDB" id="A0A414FNF7"/>
<dbReference type="Gene3D" id="3.30.420.10">
    <property type="entry name" value="Ribonuclease H-like superfamily/Ribonuclease H"/>
    <property type="match status" value="1"/>
</dbReference>
<dbReference type="Pfam" id="PF13289">
    <property type="entry name" value="SIR2_2"/>
    <property type="match status" value="1"/>
</dbReference>
<dbReference type="InterPro" id="IPR036397">
    <property type="entry name" value="RNaseH_sf"/>
</dbReference>
<dbReference type="Proteomes" id="UP000284689">
    <property type="component" value="Unassembled WGS sequence"/>
</dbReference>
<dbReference type="GeneID" id="82153541"/>
<dbReference type="EMBL" id="QSJD01000006">
    <property type="protein sequence ID" value="RHD51041.1"/>
    <property type="molecule type" value="Genomic_DNA"/>
</dbReference>